<keyword evidence="1" id="KW-0175">Coiled coil</keyword>
<organism evidence="2 3">
    <name type="scientific">Flavobacterium supellecticarium</name>
    <dbReference type="NCBI Taxonomy" id="2565924"/>
    <lineage>
        <taxon>Bacteria</taxon>
        <taxon>Pseudomonadati</taxon>
        <taxon>Bacteroidota</taxon>
        <taxon>Flavobacteriia</taxon>
        <taxon>Flavobacteriales</taxon>
        <taxon>Flavobacteriaceae</taxon>
        <taxon>Flavobacterium</taxon>
    </lineage>
</organism>
<protein>
    <submittedName>
        <fullName evidence="2">Uncharacterized protein</fullName>
    </submittedName>
</protein>
<feature type="coiled-coil region" evidence="1">
    <location>
        <begin position="279"/>
        <end position="306"/>
    </location>
</feature>
<gene>
    <name evidence="2" type="ORF">E6C50_09625</name>
</gene>
<evidence type="ECO:0000256" key="1">
    <source>
        <dbReference type="SAM" id="Coils"/>
    </source>
</evidence>
<reference evidence="2 3" key="1">
    <citation type="submission" date="2019-04" db="EMBL/GenBank/DDBJ databases">
        <title>Flavobacterium sp. nov. isolated from construction timber.</title>
        <authorList>
            <person name="Lin S.-Y."/>
            <person name="Chang C.-T."/>
            <person name="Young C.-C."/>
        </authorList>
    </citation>
    <scope>NUCLEOTIDE SEQUENCE [LARGE SCALE GENOMIC DNA]</scope>
    <source>
        <strain evidence="2 3">CC-CTC003</strain>
    </source>
</reference>
<evidence type="ECO:0000313" key="3">
    <source>
        <dbReference type="Proteomes" id="UP000307507"/>
    </source>
</evidence>
<dbReference type="EMBL" id="SSNZ01000003">
    <property type="protein sequence ID" value="THF50639.1"/>
    <property type="molecule type" value="Genomic_DNA"/>
</dbReference>
<keyword evidence="3" id="KW-1185">Reference proteome</keyword>
<comment type="caution">
    <text evidence="2">The sequence shown here is derived from an EMBL/GenBank/DDBJ whole genome shotgun (WGS) entry which is preliminary data.</text>
</comment>
<accession>A0A4S3ZXM0</accession>
<dbReference type="OrthoDB" id="634553at2"/>
<dbReference type="Proteomes" id="UP000307507">
    <property type="component" value="Unassembled WGS sequence"/>
</dbReference>
<dbReference type="AlphaFoldDB" id="A0A4S3ZXM0"/>
<evidence type="ECO:0000313" key="2">
    <source>
        <dbReference type="EMBL" id="THF50639.1"/>
    </source>
</evidence>
<sequence>MIAIILFVGLFSACSDRSEKEEPNVAFYYWKTVFKVTENEKKVLSENNVGKIYIRYFDIGLRGKEAIPVSPIRFSEKPDPYKIVPVVYIKNEVMLEPTVDLQQLAEKVNTYIGKVNAKYGIVWDEIQVDCDWTLNSKDRYLKFVEHLKSVSAKKLSATIRLHQVKYFNKTGIPNVDKGVLMYYNMGSIAPDNRNSIYDREVAQSYIKSLKKFPLALDVAIPIYSWGIHIRNHRVIKVISKIDEVALENDPHFKRTDGMYFTVVESVIRGGNYFKEGDQLKIESISKDDLENMADDLRDNLANHPDEIIFYDLDDFNITPYHKEQNIFKKVAAWF</sequence>
<proteinExistence type="predicted"/>
<name>A0A4S3ZXM0_9FLAO</name>